<evidence type="ECO:0000313" key="3">
    <source>
        <dbReference type="EMBL" id="EMY81439.1"/>
    </source>
</evidence>
<dbReference type="InterPro" id="IPR011250">
    <property type="entry name" value="OMP/PagP_B-barrel"/>
</dbReference>
<dbReference type="AlphaFoldDB" id="N1WWE9"/>
<feature type="chain" id="PRO_5004114024" evidence="1">
    <location>
        <begin position="23"/>
        <end position="175"/>
    </location>
</feature>
<name>N1WWE9_9FLAO</name>
<dbReference type="Proteomes" id="UP000012317">
    <property type="component" value="Unassembled WGS sequence"/>
</dbReference>
<evidence type="ECO:0000259" key="2">
    <source>
        <dbReference type="Pfam" id="PF13568"/>
    </source>
</evidence>
<evidence type="ECO:0000256" key="1">
    <source>
        <dbReference type="SAM" id="SignalP"/>
    </source>
</evidence>
<sequence length="175" mass="18828">MKNAIKSVILVFVFFCSTQVSAQSLDLGIKGGINYASLSNLDSDGRLGFTGGIFVGARFNTLGLQAEVLFSQQGGRLNQKDIETDYVLVPVLAKLHFLRIFNLQFGPQFSYLLNDSDFLESEKVGISGAVGLGLSLGSGLRVDARYNFGFSDAVGFEGASGKNRFISLALGYSFL</sequence>
<organism evidence="3 4">
    <name type="scientific">Psychroflexus gondwanensis ACAM 44</name>
    <dbReference type="NCBI Taxonomy" id="1189619"/>
    <lineage>
        <taxon>Bacteria</taxon>
        <taxon>Pseudomonadati</taxon>
        <taxon>Bacteroidota</taxon>
        <taxon>Flavobacteriia</taxon>
        <taxon>Flavobacteriales</taxon>
        <taxon>Flavobacteriaceae</taxon>
        <taxon>Psychroflexus</taxon>
    </lineage>
</organism>
<feature type="domain" description="Outer membrane protein beta-barrel" evidence="2">
    <location>
        <begin position="22"/>
        <end position="153"/>
    </location>
</feature>
<keyword evidence="4" id="KW-1185">Reference proteome</keyword>
<gene>
    <name evidence="3" type="ORF">pgond44_06295</name>
</gene>
<evidence type="ECO:0000313" key="4">
    <source>
        <dbReference type="Proteomes" id="UP000012317"/>
    </source>
</evidence>
<dbReference type="EMBL" id="APLF01000005">
    <property type="protein sequence ID" value="EMY81439.1"/>
    <property type="molecule type" value="Genomic_DNA"/>
</dbReference>
<dbReference type="STRING" id="1189619.pgond44_06295"/>
<proteinExistence type="predicted"/>
<dbReference type="SUPFAM" id="SSF56925">
    <property type="entry name" value="OMPA-like"/>
    <property type="match status" value="1"/>
</dbReference>
<accession>N1WWE9</accession>
<feature type="signal peptide" evidence="1">
    <location>
        <begin position="1"/>
        <end position="22"/>
    </location>
</feature>
<comment type="caution">
    <text evidence="3">The sequence shown here is derived from an EMBL/GenBank/DDBJ whole genome shotgun (WGS) entry which is preliminary data.</text>
</comment>
<dbReference type="eggNOG" id="COG3637">
    <property type="taxonomic scope" value="Bacteria"/>
</dbReference>
<dbReference type="InterPro" id="IPR025665">
    <property type="entry name" value="Beta-barrel_OMP_2"/>
</dbReference>
<protein>
    <submittedName>
        <fullName evidence="3">Outer membrane channel superfamily protein</fullName>
    </submittedName>
</protein>
<dbReference type="Pfam" id="PF13568">
    <property type="entry name" value="OMP_b-brl_2"/>
    <property type="match status" value="1"/>
</dbReference>
<keyword evidence="1" id="KW-0732">Signal</keyword>
<dbReference type="RefSeq" id="WP_003438547.1">
    <property type="nucleotide sequence ID" value="NZ_APLF01000005.1"/>
</dbReference>
<reference evidence="3 4" key="1">
    <citation type="journal article" date="2014" name="Genome Biol. Evol.">
        <title>Extensive gene acquisition in the extremely psychrophilic bacterial species Psychroflexus torquis and the link to sea-ice ecosystem specialism.</title>
        <authorList>
            <person name="Feng S."/>
            <person name="Powell S.M."/>
            <person name="Wilson R."/>
            <person name="Bowman J.P."/>
        </authorList>
    </citation>
    <scope>NUCLEOTIDE SEQUENCE [LARGE SCALE GENOMIC DNA]</scope>
    <source>
        <strain evidence="3 4">ACAM 44</strain>
    </source>
</reference>